<dbReference type="Proteomes" id="UP001060215">
    <property type="component" value="Chromosome 8"/>
</dbReference>
<reference evidence="1 2" key="1">
    <citation type="journal article" date="2022" name="Plant J.">
        <title>Chromosome-level genome of Camellia lanceoleosa provides a valuable resource for understanding genome evolution and self-incompatibility.</title>
        <authorList>
            <person name="Gong W."/>
            <person name="Xiao S."/>
            <person name="Wang L."/>
            <person name="Liao Z."/>
            <person name="Chang Y."/>
            <person name="Mo W."/>
            <person name="Hu G."/>
            <person name="Li W."/>
            <person name="Zhao G."/>
            <person name="Zhu H."/>
            <person name="Hu X."/>
            <person name="Ji K."/>
            <person name="Xiang X."/>
            <person name="Song Q."/>
            <person name="Yuan D."/>
            <person name="Jin S."/>
            <person name="Zhang L."/>
        </authorList>
    </citation>
    <scope>NUCLEOTIDE SEQUENCE [LARGE SCALE GENOMIC DNA]</scope>
    <source>
        <tissue evidence="1">Fresh and healthy young leaves</tissue>
    </source>
</reference>
<organism evidence="1 2">
    <name type="scientific">Camellia lanceoleosa</name>
    <dbReference type="NCBI Taxonomy" id="1840588"/>
    <lineage>
        <taxon>Eukaryota</taxon>
        <taxon>Viridiplantae</taxon>
        <taxon>Streptophyta</taxon>
        <taxon>Embryophyta</taxon>
        <taxon>Tracheophyta</taxon>
        <taxon>Spermatophyta</taxon>
        <taxon>Magnoliopsida</taxon>
        <taxon>eudicotyledons</taxon>
        <taxon>Gunneridae</taxon>
        <taxon>Pentapetalae</taxon>
        <taxon>asterids</taxon>
        <taxon>Ericales</taxon>
        <taxon>Theaceae</taxon>
        <taxon>Camellia</taxon>
    </lineage>
</organism>
<dbReference type="EMBL" id="CM045765">
    <property type="protein sequence ID" value="KAI8000831.1"/>
    <property type="molecule type" value="Genomic_DNA"/>
</dbReference>
<comment type="caution">
    <text evidence="1">The sequence shown here is derived from an EMBL/GenBank/DDBJ whole genome shotgun (WGS) entry which is preliminary data.</text>
</comment>
<name>A0ACC0GL84_9ERIC</name>
<keyword evidence="2" id="KW-1185">Reference proteome</keyword>
<evidence type="ECO:0000313" key="1">
    <source>
        <dbReference type="EMBL" id="KAI8000831.1"/>
    </source>
</evidence>
<evidence type="ECO:0000313" key="2">
    <source>
        <dbReference type="Proteomes" id="UP001060215"/>
    </source>
</evidence>
<gene>
    <name evidence="1" type="ORF">LOK49_LG09G01180</name>
</gene>
<proteinExistence type="predicted"/>
<sequence>MESSNKRTKGRQRIDTSRRRESEEDRLITFSKRRSGLYKKASELCALCNTELVVLMFSPSGKPFSFAHPNIDVIARRFLKLPQEEDVTGGIINARLRNRINELNERLTQLRDEAQAEKERGQMLSHMAKVRPNKPLCDANIDELSDNDAGMLKAWLLELQDRIHNRFQELAADATTYAGAPESLVDDTNVASSRQGHGGIHF</sequence>
<protein>
    <submittedName>
        <fullName evidence="1">Agamous-like MADS-box protein AGL29</fullName>
    </submittedName>
</protein>
<accession>A0ACC0GL84</accession>